<protein>
    <submittedName>
        <fullName evidence="1">Uncharacterized protein</fullName>
    </submittedName>
</protein>
<dbReference type="AlphaFoldDB" id="A0A409XA45"/>
<reference evidence="1 2" key="1">
    <citation type="journal article" date="2018" name="Evol. Lett.">
        <title>Horizontal gene cluster transfer increased hallucinogenic mushroom diversity.</title>
        <authorList>
            <person name="Reynolds H.T."/>
            <person name="Vijayakumar V."/>
            <person name="Gluck-Thaler E."/>
            <person name="Korotkin H.B."/>
            <person name="Matheny P.B."/>
            <person name="Slot J.C."/>
        </authorList>
    </citation>
    <scope>NUCLEOTIDE SEQUENCE [LARGE SCALE GENOMIC DNA]</scope>
    <source>
        <strain evidence="1 2">2631</strain>
    </source>
</reference>
<gene>
    <name evidence="1" type="ORF">CVT25_006082</name>
</gene>
<proteinExistence type="predicted"/>
<comment type="caution">
    <text evidence="1">The sequence shown here is derived from an EMBL/GenBank/DDBJ whole genome shotgun (WGS) entry which is preliminary data.</text>
</comment>
<name>A0A409XA45_PSICY</name>
<accession>A0A409XA45</accession>
<keyword evidence="2" id="KW-1185">Reference proteome</keyword>
<dbReference type="InParanoid" id="A0A409XA45"/>
<evidence type="ECO:0000313" key="1">
    <source>
        <dbReference type="EMBL" id="PPQ87584.1"/>
    </source>
</evidence>
<dbReference type="Proteomes" id="UP000283269">
    <property type="component" value="Unassembled WGS sequence"/>
</dbReference>
<sequence>MEHERCMHRYEADDMDTVSCDGACRQHQRARVNLSSSSTPLLGKDGGESITRNATHIKEYGVGSGNAIEYASCRGTGNGT</sequence>
<organism evidence="1 2">
    <name type="scientific">Psilocybe cyanescens</name>
    <dbReference type="NCBI Taxonomy" id="93625"/>
    <lineage>
        <taxon>Eukaryota</taxon>
        <taxon>Fungi</taxon>
        <taxon>Dikarya</taxon>
        <taxon>Basidiomycota</taxon>
        <taxon>Agaricomycotina</taxon>
        <taxon>Agaricomycetes</taxon>
        <taxon>Agaricomycetidae</taxon>
        <taxon>Agaricales</taxon>
        <taxon>Agaricineae</taxon>
        <taxon>Strophariaceae</taxon>
        <taxon>Psilocybe</taxon>
    </lineage>
</organism>
<dbReference type="EMBL" id="NHYD01002251">
    <property type="protein sequence ID" value="PPQ87584.1"/>
    <property type="molecule type" value="Genomic_DNA"/>
</dbReference>
<evidence type="ECO:0000313" key="2">
    <source>
        <dbReference type="Proteomes" id="UP000283269"/>
    </source>
</evidence>